<reference evidence="2" key="1">
    <citation type="journal article" date="2023" name="Front. Plant Sci.">
        <title>Chromosomal-level genome assembly of Melastoma candidum provides insights into trichome evolution.</title>
        <authorList>
            <person name="Zhong Y."/>
            <person name="Wu W."/>
            <person name="Sun C."/>
            <person name="Zou P."/>
            <person name="Liu Y."/>
            <person name="Dai S."/>
            <person name="Zhou R."/>
        </authorList>
    </citation>
    <scope>NUCLEOTIDE SEQUENCE [LARGE SCALE GENOMIC DNA]</scope>
</reference>
<dbReference type="Proteomes" id="UP001057402">
    <property type="component" value="Chromosome 4"/>
</dbReference>
<organism evidence="1 2">
    <name type="scientific">Melastoma candidum</name>
    <dbReference type="NCBI Taxonomy" id="119954"/>
    <lineage>
        <taxon>Eukaryota</taxon>
        <taxon>Viridiplantae</taxon>
        <taxon>Streptophyta</taxon>
        <taxon>Embryophyta</taxon>
        <taxon>Tracheophyta</taxon>
        <taxon>Spermatophyta</taxon>
        <taxon>Magnoliopsida</taxon>
        <taxon>eudicotyledons</taxon>
        <taxon>Gunneridae</taxon>
        <taxon>Pentapetalae</taxon>
        <taxon>rosids</taxon>
        <taxon>malvids</taxon>
        <taxon>Myrtales</taxon>
        <taxon>Melastomataceae</taxon>
        <taxon>Melastomatoideae</taxon>
        <taxon>Melastomateae</taxon>
        <taxon>Melastoma</taxon>
    </lineage>
</organism>
<comment type="caution">
    <text evidence="1">The sequence shown here is derived from an EMBL/GenBank/DDBJ whole genome shotgun (WGS) entry which is preliminary data.</text>
</comment>
<proteinExistence type="predicted"/>
<evidence type="ECO:0000313" key="2">
    <source>
        <dbReference type="Proteomes" id="UP001057402"/>
    </source>
</evidence>
<name>A0ACB9R4T5_9MYRT</name>
<accession>A0ACB9R4T5</accession>
<sequence>MNALKEKLSRLLYDPSSSLAAAAAAASPNSPPSSYSSPHQLPDDSGQTQGSTLKHGISLRTLIRKSVDSSGPCLLIVGDKQGAVFGGMLQSLLRPTTKRKYQGSNQTFVFTTLHGQPRLFRATVFGIFVETDFFLSAGVSSYNTNNLARDSEDD</sequence>
<evidence type="ECO:0000313" key="1">
    <source>
        <dbReference type="EMBL" id="KAI4373874.1"/>
    </source>
</evidence>
<keyword evidence="2" id="KW-1185">Reference proteome</keyword>
<protein>
    <submittedName>
        <fullName evidence="1">Uncharacterized protein</fullName>
    </submittedName>
</protein>
<dbReference type="EMBL" id="CM042883">
    <property type="protein sequence ID" value="KAI4373874.1"/>
    <property type="molecule type" value="Genomic_DNA"/>
</dbReference>
<gene>
    <name evidence="1" type="ORF">MLD38_011939</name>
</gene>